<accession>A0A4P8EEY2</accession>
<dbReference type="Proteomes" id="UP000298631">
    <property type="component" value="Chromosome"/>
</dbReference>
<gene>
    <name evidence="1" type="ORF">EOK75_06200</name>
</gene>
<proteinExistence type="predicted"/>
<sequence>MKEFVDLRALNQNMAIILDSDKDSPGAELKPAVSRLKSDLSGGGGLVWITEGREVENYINPQILHEALKNTHSTSYKAPAETSPYDHAFYFE</sequence>
<evidence type="ECO:0000313" key="2">
    <source>
        <dbReference type="Proteomes" id="UP000298631"/>
    </source>
</evidence>
<protein>
    <submittedName>
        <fullName evidence="1">Uncharacterized protein</fullName>
    </submittedName>
</protein>
<organism evidence="1 2">
    <name type="scientific">Pseudorhodobacter turbinis</name>
    <dbReference type="NCBI Taxonomy" id="2500533"/>
    <lineage>
        <taxon>Bacteria</taxon>
        <taxon>Pseudomonadati</taxon>
        <taxon>Pseudomonadota</taxon>
        <taxon>Alphaproteobacteria</taxon>
        <taxon>Rhodobacterales</taxon>
        <taxon>Paracoccaceae</taxon>
        <taxon>Pseudorhodobacter</taxon>
    </lineage>
</organism>
<dbReference type="KEGG" id="pseb:EOK75_06200"/>
<reference evidence="1 2" key="1">
    <citation type="submission" date="2019-05" db="EMBL/GenBank/DDBJ databases">
        <title>Pseudorhodobacter turbinis sp. nov., isolated from the gut of the Korean turban shell.</title>
        <authorList>
            <person name="Jeong Y.-S."/>
            <person name="Kang W.-R."/>
            <person name="Bae J.-W."/>
        </authorList>
    </citation>
    <scope>NUCLEOTIDE SEQUENCE [LARGE SCALE GENOMIC DNA]</scope>
    <source>
        <strain evidence="1 2">S12M18</strain>
    </source>
</reference>
<keyword evidence="2" id="KW-1185">Reference proteome</keyword>
<dbReference type="EMBL" id="CP039964">
    <property type="protein sequence ID" value="QCO55398.1"/>
    <property type="molecule type" value="Genomic_DNA"/>
</dbReference>
<name>A0A4P8EEY2_9RHOB</name>
<evidence type="ECO:0000313" key="1">
    <source>
        <dbReference type="EMBL" id="QCO55398.1"/>
    </source>
</evidence>
<dbReference type="AlphaFoldDB" id="A0A4P8EEY2"/>
<dbReference type="OrthoDB" id="3322489at2"/>